<keyword evidence="4" id="KW-1185">Reference proteome</keyword>
<feature type="domain" description="Outer membrane protein beta-barrel" evidence="2">
    <location>
        <begin position="23"/>
        <end position="157"/>
    </location>
</feature>
<dbReference type="RefSeq" id="WP_073191039.1">
    <property type="nucleotide sequence ID" value="NZ_FQTW01000001.1"/>
</dbReference>
<gene>
    <name evidence="3" type="ORF">SAMN05444278_101301</name>
</gene>
<dbReference type="InterPro" id="IPR025665">
    <property type="entry name" value="Beta-barrel_OMP_2"/>
</dbReference>
<accession>A0A1M4SSA9</accession>
<dbReference type="PROSITE" id="PS51257">
    <property type="entry name" value="PROKAR_LIPOPROTEIN"/>
    <property type="match status" value="1"/>
</dbReference>
<evidence type="ECO:0000256" key="1">
    <source>
        <dbReference type="SAM" id="SignalP"/>
    </source>
</evidence>
<dbReference type="EMBL" id="FQTW01000001">
    <property type="protein sequence ID" value="SHE35065.1"/>
    <property type="molecule type" value="Genomic_DNA"/>
</dbReference>
<dbReference type="Pfam" id="PF13568">
    <property type="entry name" value="OMP_b-brl_2"/>
    <property type="match status" value="1"/>
</dbReference>
<feature type="signal peptide" evidence="1">
    <location>
        <begin position="1"/>
        <end position="23"/>
    </location>
</feature>
<evidence type="ECO:0000313" key="3">
    <source>
        <dbReference type="EMBL" id="SHE35065.1"/>
    </source>
</evidence>
<feature type="chain" id="PRO_5012363904" evidence="1">
    <location>
        <begin position="24"/>
        <end position="184"/>
    </location>
</feature>
<dbReference type="Proteomes" id="UP000184462">
    <property type="component" value="Unassembled WGS sequence"/>
</dbReference>
<dbReference type="STRING" id="1155689.SAMN05444278_101301"/>
<reference evidence="3 4" key="1">
    <citation type="submission" date="2016-11" db="EMBL/GenBank/DDBJ databases">
        <authorList>
            <person name="Jaros S."/>
            <person name="Januszkiewicz K."/>
            <person name="Wedrychowicz H."/>
        </authorList>
    </citation>
    <scope>NUCLEOTIDE SEQUENCE [LARGE SCALE GENOMIC DNA]</scope>
    <source>
        <strain evidence="3 4">DSM 25661</strain>
    </source>
</reference>
<name>A0A1M4SSA9_9FLAO</name>
<sequence length="184" mass="20270">MKITLQLLLVAFIGLLACTSAKSQNLDFGIKAGANFANLSDAESLNFDAKTGVTAGLFVAARFNMLSVQAELLYSEQGAESSLTDIEFNYVQLPILAKLHFLRVLNLQFGPQFGYLANYDDYENSEKLDFSLLAGLGAHLGNFRIDARYNFGLTNPFNDESINVNGYQSAKNEYFSLAIGYSFL</sequence>
<protein>
    <submittedName>
        <fullName evidence="3">Outer membrane protein beta-barrel domain-containing protein</fullName>
    </submittedName>
</protein>
<dbReference type="OrthoDB" id="947434at2"/>
<keyword evidence="1" id="KW-0732">Signal</keyword>
<evidence type="ECO:0000259" key="2">
    <source>
        <dbReference type="Pfam" id="PF13568"/>
    </source>
</evidence>
<proteinExistence type="predicted"/>
<organism evidence="3 4">
    <name type="scientific">Psychroflexus salarius</name>
    <dbReference type="NCBI Taxonomy" id="1155689"/>
    <lineage>
        <taxon>Bacteria</taxon>
        <taxon>Pseudomonadati</taxon>
        <taxon>Bacteroidota</taxon>
        <taxon>Flavobacteriia</taxon>
        <taxon>Flavobacteriales</taxon>
        <taxon>Flavobacteriaceae</taxon>
        <taxon>Psychroflexus</taxon>
    </lineage>
</organism>
<dbReference type="AlphaFoldDB" id="A0A1M4SSA9"/>
<evidence type="ECO:0000313" key="4">
    <source>
        <dbReference type="Proteomes" id="UP000184462"/>
    </source>
</evidence>